<dbReference type="Proteomes" id="UP000077671">
    <property type="component" value="Unassembled WGS sequence"/>
</dbReference>
<evidence type="ECO:0000259" key="2">
    <source>
        <dbReference type="Pfam" id="PF03435"/>
    </source>
</evidence>
<reference evidence="3" key="1">
    <citation type="submission" date="2016-04" db="EMBL/GenBank/DDBJ databases">
        <authorList>
            <person name="Nguyen H.D."/>
            <person name="Kesanakurti P."/>
            <person name="Cullis J."/>
            <person name="Levesque C.A."/>
            <person name="Hambleton S."/>
        </authorList>
    </citation>
    <scope>NUCLEOTIDE SEQUENCE</scope>
    <source>
        <strain evidence="3">DAOMC 238032</strain>
    </source>
</reference>
<reference evidence="3" key="2">
    <citation type="journal article" date="2019" name="IMA Fungus">
        <title>Genome sequencing and comparison of five Tilletia species to identify candidate genes for the detection of regulated species infecting wheat.</title>
        <authorList>
            <person name="Nguyen H.D.T."/>
            <person name="Sultana T."/>
            <person name="Kesanakurti P."/>
            <person name="Hambleton S."/>
        </authorList>
    </citation>
    <scope>NUCLEOTIDE SEQUENCE</scope>
    <source>
        <strain evidence="3">DAOMC 238032</strain>
    </source>
</reference>
<evidence type="ECO:0000313" key="3">
    <source>
        <dbReference type="EMBL" id="KAE8263342.1"/>
    </source>
</evidence>
<dbReference type="InterPro" id="IPR036291">
    <property type="entry name" value="NAD(P)-bd_dom_sf"/>
</dbReference>
<evidence type="ECO:0000256" key="1">
    <source>
        <dbReference type="ARBA" id="ARBA00038048"/>
    </source>
</evidence>
<dbReference type="InterPro" id="IPR051276">
    <property type="entry name" value="Saccharopine_DH-like_oxidrdct"/>
</dbReference>
<evidence type="ECO:0000313" key="4">
    <source>
        <dbReference type="Proteomes" id="UP000077671"/>
    </source>
</evidence>
<dbReference type="SUPFAM" id="SSF51735">
    <property type="entry name" value="NAD(P)-binding Rossmann-fold domains"/>
    <property type="match status" value="1"/>
</dbReference>
<organism evidence="3 4">
    <name type="scientific">Tilletia caries</name>
    <name type="common">wheat bunt fungus</name>
    <dbReference type="NCBI Taxonomy" id="13290"/>
    <lineage>
        <taxon>Eukaryota</taxon>
        <taxon>Fungi</taxon>
        <taxon>Dikarya</taxon>
        <taxon>Basidiomycota</taxon>
        <taxon>Ustilaginomycotina</taxon>
        <taxon>Exobasidiomycetes</taxon>
        <taxon>Tilletiales</taxon>
        <taxon>Tilletiaceae</taxon>
        <taxon>Tilletia</taxon>
    </lineage>
</organism>
<dbReference type="Gene3D" id="3.40.50.720">
    <property type="entry name" value="NAD(P)-binding Rossmann-like Domain"/>
    <property type="match status" value="1"/>
</dbReference>
<dbReference type="GO" id="GO:0005811">
    <property type="term" value="C:lipid droplet"/>
    <property type="evidence" value="ECO:0007669"/>
    <property type="project" value="TreeGrafter"/>
</dbReference>
<protein>
    <recommendedName>
        <fullName evidence="2">Saccharopine dehydrogenase NADP binding domain-containing protein</fullName>
    </recommendedName>
</protein>
<gene>
    <name evidence="3" type="ORF">A4X03_0g1753</name>
</gene>
<dbReference type="GO" id="GO:0009247">
    <property type="term" value="P:glycolipid biosynthetic process"/>
    <property type="evidence" value="ECO:0007669"/>
    <property type="project" value="TreeGrafter"/>
</dbReference>
<dbReference type="AlphaFoldDB" id="A0A177UW49"/>
<dbReference type="Pfam" id="PF03435">
    <property type="entry name" value="Sacchrp_dh_NADP"/>
    <property type="match status" value="1"/>
</dbReference>
<comment type="caution">
    <text evidence="3">The sequence shown here is derived from an EMBL/GenBank/DDBJ whole genome shotgun (WGS) entry which is preliminary data.</text>
</comment>
<dbReference type="EMBL" id="LWDD02000151">
    <property type="protein sequence ID" value="KAE8263342.1"/>
    <property type="molecule type" value="Genomic_DNA"/>
</dbReference>
<sequence length="419" mass="45125">MAVYDLVVAGATGFVGKLVVRYLVSHPEKPTFALAGRSRERLAALAKEFNLDLSAVGLIELNTRDEASVKNLVSQARVVVNLAGPYHAYGAANVIKACAESERGVGYVDLTGESFFYRDIIKYHATAKQNGSIIVPSAGFDSIPFDLSVYLGVQALKKALGGRTPSSLEATMAWKIGGGLSKGTISSMADIAEFAPNTLGPHPADILSPIKGGRAHNPIGKLPDPALGRGAAMSSPFLSHNGRIIMRSAALLERDNPDKAYGKAAKFRYNECMVAPYTFVAYIASFILYVNILFMRTFVGRWVVRNLIPDHSGPSERTMANGFFSSRTVVRAQQQPNRPTNNTSEKEKAVLVKMSFKGDPGYSVTTKMVIETALLIAEKEKLPASARVGGVLTTAALGGELVAERFQRYAGFEISTEEL</sequence>
<name>A0A177UW49_9BASI</name>
<feature type="domain" description="Saccharopine dehydrogenase NADP binding" evidence="2">
    <location>
        <begin position="7"/>
        <end position="135"/>
    </location>
</feature>
<accession>A0A177UW49</accession>
<dbReference type="GO" id="GO:0005739">
    <property type="term" value="C:mitochondrion"/>
    <property type="evidence" value="ECO:0007669"/>
    <property type="project" value="TreeGrafter"/>
</dbReference>
<dbReference type="InterPro" id="IPR005097">
    <property type="entry name" value="Sacchrp_dh_NADP-bd"/>
</dbReference>
<proteinExistence type="inferred from homology"/>
<comment type="similarity">
    <text evidence="1">Belongs to the saccharopine dehydrogenase family.</text>
</comment>
<dbReference type="PANTHER" id="PTHR12286">
    <property type="entry name" value="SACCHAROPINE DEHYDROGENASE-LIKE OXIDOREDUCTASE"/>
    <property type="match status" value="1"/>
</dbReference>
<dbReference type="GO" id="GO:0005886">
    <property type="term" value="C:plasma membrane"/>
    <property type="evidence" value="ECO:0007669"/>
    <property type="project" value="TreeGrafter"/>
</dbReference>
<dbReference type="PANTHER" id="PTHR12286:SF5">
    <property type="entry name" value="SACCHAROPINE DEHYDROGENASE-LIKE OXIDOREDUCTASE"/>
    <property type="match status" value="1"/>
</dbReference>